<reference evidence="2" key="1">
    <citation type="submission" date="2021-01" db="EMBL/GenBank/DDBJ databases">
        <title>Whole genome shotgun sequence of Planobispora rosea NBRC 15558.</title>
        <authorList>
            <person name="Komaki H."/>
            <person name="Tamura T."/>
        </authorList>
    </citation>
    <scope>NUCLEOTIDE SEQUENCE</scope>
    <source>
        <strain evidence="2">NBRC 15558</strain>
    </source>
</reference>
<sequence length="441" mass="47832">MRVFWTADSGDLGSGRSGDRDGDRDGGRSTVWHCVFRLDAEDAITGFCTDGQALKLATNTFRVELPGAPYEIHPDLLALAAWTVVAPWTRRRIVFDRPVSAELAGAIEEGWGIGAGPVGCSPRAGSGLAISYSGGADSAAVAAVLPDAPFVHFQRVSHPRVPNRWTHYRSDVLARLAAETGRELTVARSDLEFTLAEPRPGYPEHHAVAAGALLLADELDLGGLALGYEMGSRWLGGGRYLHRYTPDNPMWAPHGAWGQAFAAAGVPLVLPVGGVSEAVTMRLALGSDLKDQVRWCLRGVDGPCGTCGKCLYKELIHAAIERRPLRTTITPERGVARRWQQPPPYGGQEMIEYGCAWVPGIEDTVFGRAAAFLNATEESTAWLERCYPPAVEEIPEPWRERIRDFMAAEVGFMSDDEARRVETWGIGTPGTILETTPETSS</sequence>
<proteinExistence type="predicted"/>
<dbReference type="EMBL" id="BOOI01000026">
    <property type="protein sequence ID" value="GIH84783.1"/>
    <property type="molecule type" value="Genomic_DNA"/>
</dbReference>
<dbReference type="InterPro" id="IPR045654">
    <property type="entry name" value="DUF6395"/>
</dbReference>
<name>A0A8J3WD59_PLARO</name>
<dbReference type="Proteomes" id="UP000655044">
    <property type="component" value="Unassembled WGS sequence"/>
</dbReference>
<dbReference type="SUPFAM" id="SSF52402">
    <property type="entry name" value="Adenine nucleotide alpha hydrolases-like"/>
    <property type="match status" value="1"/>
</dbReference>
<dbReference type="Pfam" id="PF19932">
    <property type="entry name" value="DUF6395"/>
    <property type="match status" value="1"/>
</dbReference>
<protein>
    <submittedName>
        <fullName evidence="2">Uncharacterized protein</fullName>
    </submittedName>
</protein>
<gene>
    <name evidence="2" type="ORF">Pro02_31910</name>
</gene>
<accession>A0A8J3WD59</accession>
<dbReference type="AlphaFoldDB" id="A0A8J3WD59"/>
<comment type="caution">
    <text evidence="2">The sequence shown here is derived from an EMBL/GenBank/DDBJ whole genome shotgun (WGS) entry which is preliminary data.</text>
</comment>
<feature type="region of interest" description="Disordered" evidence="1">
    <location>
        <begin position="1"/>
        <end position="26"/>
    </location>
</feature>
<organism evidence="2 3">
    <name type="scientific">Planobispora rosea</name>
    <dbReference type="NCBI Taxonomy" id="35762"/>
    <lineage>
        <taxon>Bacteria</taxon>
        <taxon>Bacillati</taxon>
        <taxon>Actinomycetota</taxon>
        <taxon>Actinomycetes</taxon>
        <taxon>Streptosporangiales</taxon>
        <taxon>Streptosporangiaceae</taxon>
        <taxon>Planobispora</taxon>
    </lineage>
</organism>
<evidence type="ECO:0000313" key="3">
    <source>
        <dbReference type="Proteomes" id="UP000655044"/>
    </source>
</evidence>
<keyword evidence="3" id="KW-1185">Reference proteome</keyword>
<dbReference type="RefSeq" id="WP_229802981.1">
    <property type="nucleotide sequence ID" value="NZ_BMQP01000006.1"/>
</dbReference>
<evidence type="ECO:0000313" key="2">
    <source>
        <dbReference type="EMBL" id="GIH84783.1"/>
    </source>
</evidence>
<evidence type="ECO:0000256" key="1">
    <source>
        <dbReference type="SAM" id="MobiDB-lite"/>
    </source>
</evidence>
<feature type="compositionally biased region" description="Basic and acidic residues" evidence="1">
    <location>
        <begin position="17"/>
        <end position="26"/>
    </location>
</feature>